<reference evidence="1" key="1">
    <citation type="submission" date="2020-05" db="UniProtKB">
        <authorList>
            <consortium name="EnsemblMetazoa"/>
        </authorList>
    </citation>
    <scope>IDENTIFICATION</scope>
    <source>
        <strain evidence="1">MAF</strain>
    </source>
</reference>
<name>A0A182VFY7_ANOME</name>
<evidence type="ECO:0000313" key="1">
    <source>
        <dbReference type="EnsemblMetazoa" id="AMEM014327-PA"/>
    </source>
</evidence>
<organism evidence="1 2">
    <name type="scientific">Anopheles merus</name>
    <name type="common">Mosquito</name>
    <dbReference type="NCBI Taxonomy" id="30066"/>
    <lineage>
        <taxon>Eukaryota</taxon>
        <taxon>Metazoa</taxon>
        <taxon>Ecdysozoa</taxon>
        <taxon>Arthropoda</taxon>
        <taxon>Hexapoda</taxon>
        <taxon>Insecta</taxon>
        <taxon>Pterygota</taxon>
        <taxon>Neoptera</taxon>
        <taxon>Endopterygota</taxon>
        <taxon>Diptera</taxon>
        <taxon>Nematocera</taxon>
        <taxon>Culicoidea</taxon>
        <taxon>Culicidae</taxon>
        <taxon>Anophelinae</taxon>
        <taxon>Anopheles</taxon>
    </lineage>
</organism>
<accession>A0A182VFY7</accession>
<sequence length="174" mass="18406">MAAKTLISDSGSVPVPILVVADRCAAIVPLVGVRLPPHLSPSRSKPDRICPMVACVIDDGKISDGSSGTDTPRRISLEVFISSFASWRSSGVTALTAFTSRRKSSFSSAQAATLTSLLSRACSSRCFNSRSRPISSVSVSSFVCWAFRSSSRSRLVRGTAGCISVMNANEKSDK</sequence>
<dbReference type="EnsemblMetazoa" id="AMEM014327-RA">
    <property type="protein sequence ID" value="AMEM014327-PA"/>
    <property type="gene ID" value="AMEM014327"/>
</dbReference>
<dbReference type="VEuPathDB" id="VectorBase:AMEM014327"/>
<protein>
    <submittedName>
        <fullName evidence="1">Uncharacterized protein</fullName>
    </submittedName>
</protein>
<keyword evidence="2" id="KW-1185">Reference proteome</keyword>
<dbReference type="AlphaFoldDB" id="A0A182VFY7"/>
<dbReference type="Proteomes" id="UP000075903">
    <property type="component" value="Unassembled WGS sequence"/>
</dbReference>
<proteinExistence type="predicted"/>
<evidence type="ECO:0000313" key="2">
    <source>
        <dbReference type="Proteomes" id="UP000075903"/>
    </source>
</evidence>